<evidence type="ECO:0000313" key="5">
    <source>
        <dbReference type="EMBL" id="QQM66722.1"/>
    </source>
</evidence>
<accession>A0A7T7M960</accession>
<feature type="domain" description="Glycosyltransferase subfamily 4-like N-terminal" evidence="4">
    <location>
        <begin position="27"/>
        <end position="193"/>
    </location>
</feature>
<keyword evidence="6" id="KW-1185">Reference proteome</keyword>
<organism evidence="5 6">
    <name type="scientific">Actinomyces weissii</name>
    <dbReference type="NCBI Taxonomy" id="675090"/>
    <lineage>
        <taxon>Bacteria</taxon>
        <taxon>Bacillati</taxon>
        <taxon>Actinomycetota</taxon>
        <taxon>Actinomycetes</taxon>
        <taxon>Actinomycetales</taxon>
        <taxon>Actinomycetaceae</taxon>
        <taxon>Actinomyces</taxon>
    </lineage>
</organism>
<evidence type="ECO:0000259" key="4">
    <source>
        <dbReference type="Pfam" id="PF13579"/>
    </source>
</evidence>
<dbReference type="Pfam" id="PF13579">
    <property type="entry name" value="Glyco_trans_4_4"/>
    <property type="match status" value="1"/>
</dbReference>
<dbReference type="EMBL" id="CP066802">
    <property type="protein sequence ID" value="QQM66722.1"/>
    <property type="molecule type" value="Genomic_DNA"/>
</dbReference>
<dbReference type="Proteomes" id="UP000595895">
    <property type="component" value="Chromosome"/>
</dbReference>
<dbReference type="PANTHER" id="PTHR45947:SF14">
    <property type="entry name" value="SLL1723 PROTEIN"/>
    <property type="match status" value="1"/>
</dbReference>
<dbReference type="InterPro" id="IPR028098">
    <property type="entry name" value="Glyco_trans_4-like_N"/>
</dbReference>
<evidence type="ECO:0000256" key="1">
    <source>
        <dbReference type="ARBA" id="ARBA00022676"/>
    </source>
</evidence>
<dbReference type="KEGG" id="awe:JG540_06410"/>
<dbReference type="InterPro" id="IPR050194">
    <property type="entry name" value="Glycosyltransferase_grp1"/>
</dbReference>
<reference evidence="5 6" key="1">
    <citation type="submission" date="2020-12" db="EMBL/GenBank/DDBJ databases">
        <authorList>
            <person name="Zhou J."/>
        </authorList>
    </citation>
    <scope>NUCLEOTIDE SEQUENCE [LARGE SCALE GENOMIC DNA]</scope>
    <source>
        <strain evidence="5 6">CCUG 61299</strain>
    </source>
</reference>
<protein>
    <submittedName>
        <fullName evidence="5">Glycosyltransferase</fullName>
    </submittedName>
</protein>
<dbReference type="PANTHER" id="PTHR45947">
    <property type="entry name" value="SULFOQUINOVOSYL TRANSFERASE SQD2"/>
    <property type="match status" value="1"/>
</dbReference>
<dbReference type="GO" id="GO:0016757">
    <property type="term" value="F:glycosyltransferase activity"/>
    <property type="evidence" value="ECO:0007669"/>
    <property type="project" value="UniProtKB-KW"/>
</dbReference>
<dbReference type="Pfam" id="PF00534">
    <property type="entry name" value="Glycos_transf_1"/>
    <property type="match status" value="1"/>
</dbReference>
<dbReference type="GO" id="GO:1901137">
    <property type="term" value="P:carbohydrate derivative biosynthetic process"/>
    <property type="evidence" value="ECO:0007669"/>
    <property type="project" value="UniProtKB-ARBA"/>
</dbReference>
<evidence type="ECO:0000313" key="6">
    <source>
        <dbReference type="Proteomes" id="UP000595895"/>
    </source>
</evidence>
<dbReference type="InterPro" id="IPR001296">
    <property type="entry name" value="Glyco_trans_1"/>
</dbReference>
<gene>
    <name evidence="5" type="ORF">JG540_06410</name>
</gene>
<dbReference type="Gene3D" id="3.40.50.2000">
    <property type="entry name" value="Glycogen Phosphorylase B"/>
    <property type="match status" value="2"/>
</dbReference>
<dbReference type="RefSeq" id="WP_200274812.1">
    <property type="nucleotide sequence ID" value="NZ_CP066802.1"/>
</dbReference>
<dbReference type="SUPFAM" id="SSF53756">
    <property type="entry name" value="UDP-Glycosyltransferase/glycogen phosphorylase"/>
    <property type="match status" value="1"/>
</dbReference>
<dbReference type="AlphaFoldDB" id="A0A7T7M960"/>
<feature type="domain" description="Glycosyl transferase family 1" evidence="3">
    <location>
        <begin position="212"/>
        <end position="361"/>
    </location>
</feature>
<keyword evidence="1" id="KW-0328">Glycosyltransferase</keyword>
<name>A0A7T7M960_9ACTO</name>
<evidence type="ECO:0000256" key="2">
    <source>
        <dbReference type="ARBA" id="ARBA00022679"/>
    </source>
</evidence>
<keyword evidence="2 5" id="KW-0808">Transferase</keyword>
<evidence type="ECO:0000259" key="3">
    <source>
        <dbReference type="Pfam" id="PF00534"/>
    </source>
</evidence>
<proteinExistence type="predicted"/>
<sequence length="404" mass="44223">MSRIGYVLKVYPRFSETFVVTEILARQDQGEDLTIYALRGTSDSRFHPEICRVQAPVRWPSRPRGVTEMWAYLASSMPEADFRERFAQLIPLLADLPFDEVVQGVSLAQMVRRDGITHLHAHFASLAGRMAWLASRLTGVPYTVTTHAKDIYHESVDPVWLRRVCADADRVIAISRFNEEHLGRVLAGTGARVSLRYNALELDRFPFRTPLPPTTPLKVAAVGRMVPKKGFHDLLTAISLLREQGVAVETVLAGEGELLETLRQEVAQSGLQDSVTLPGALPQQEVRSLLRDSHVLVVPSVPTQDGNIDGLPTVVLEAMACGTPVVATDVTGMREAVRDGDTGVLLEPGQPQALAASLRDLALGRLDVTGMALRARALIETEFDSRVQAAQLASWEGSQLGGAR</sequence>